<dbReference type="GO" id="GO:0016810">
    <property type="term" value="F:hydrolase activity, acting on carbon-nitrogen (but not peptide) bonds"/>
    <property type="evidence" value="ECO:0007669"/>
    <property type="project" value="InterPro"/>
</dbReference>
<dbReference type="RefSeq" id="WP_103886150.1">
    <property type="nucleotide sequence ID" value="NZ_FNVU01000005.1"/>
</dbReference>
<proteinExistence type="predicted"/>
<dbReference type="InterPro" id="IPR051398">
    <property type="entry name" value="Polysacch_Deacetylase"/>
</dbReference>
<evidence type="ECO:0000313" key="5">
    <source>
        <dbReference type="Proteomes" id="UP000236754"/>
    </source>
</evidence>
<dbReference type="OrthoDB" id="9782872at2"/>
<protein>
    <submittedName>
        <fullName evidence="4">Polysaccharide deacetylase</fullName>
    </submittedName>
</protein>
<evidence type="ECO:0000256" key="1">
    <source>
        <dbReference type="ARBA" id="ARBA00004613"/>
    </source>
</evidence>
<name>A0A1H6AFM9_9ACTN</name>
<organism evidence="4 5">
    <name type="scientific">Actinacidiphila yanglinensis</name>
    <dbReference type="NCBI Taxonomy" id="310779"/>
    <lineage>
        <taxon>Bacteria</taxon>
        <taxon>Bacillati</taxon>
        <taxon>Actinomycetota</taxon>
        <taxon>Actinomycetes</taxon>
        <taxon>Kitasatosporales</taxon>
        <taxon>Streptomycetaceae</taxon>
        <taxon>Actinacidiphila</taxon>
    </lineage>
</organism>
<keyword evidence="2" id="KW-0732">Signal</keyword>
<dbReference type="InterPro" id="IPR002509">
    <property type="entry name" value="NODB_dom"/>
</dbReference>
<accession>A0A1H6AFM9</accession>
<evidence type="ECO:0000259" key="3">
    <source>
        <dbReference type="PROSITE" id="PS51677"/>
    </source>
</evidence>
<dbReference type="GO" id="GO:0005576">
    <property type="term" value="C:extracellular region"/>
    <property type="evidence" value="ECO:0007669"/>
    <property type="project" value="UniProtKB-SubCell"/>
</dbReference>
<dbReference type="InterPro" id="IPR011330">
    <property type="entry name" value="Glyco_hydro/deAcase_b/a-brl"/>
</dbReference>
<dbReference type="GO" id="GO:0005975">
    <property type="term" value="P:carbohydrate metabolic process"/>
    <property type="evidence" value="ECO:0007669"/>
    <property type="project" value="InterPro"/>
</dbReference>
<feature type="domain" description="NodB homology" evidence="3">
    <location>
        <begin position="75"/>
        <end position="262"/>
    </location>
</feature>
<reference evidence="4 5" key="1">
    <citation type="submission" date="2016-10" db="EMBL/GenBank/DDBJ databases">
        <authorList>
            <person name="de Groot N.N."/>
        </authorList>
    </citation>
    <scope>NUCLEOTIDE SEQUENCE [LARGE SCALE GENOMIC DNA]</scope>
    <source>
        <strain evidence="4 5">CGMCC 4.2023</strain>
    </source>
</reference>
<dbReference type="EMBL" id="FNVU01000005">
    <property type="protein sequence ID" value="SEG47182.1"/>
    <property type="molecule type" value="Genomic_DNA"/>
</dbReference>
<keyword evidence="5" id="KW-1185">Reference proteome</keyword>
<dbReference type="PROSITE" id="PS51677">
    <property type="entry name" value="NODB"/>
    <property type="match status" value="1"/>
</dbReference>
<comment type="subcellular location">
    <subcellularLocation>
        <location evidence="1">Secreted</location>
    </subcellularLocation>
</comment>
<dbReference type="PANTHER" id="PTHR34216:SF3">
    <property type="entry name" value="POLY-BETA-1,6-N-ACETYL-D-GLUCOSAMINE N-DEACETYLASE"/>
    <property type="match status" value="1"/>
</dbReference>
<dbReference type="PANTHER" id="PTHR34216">
    <property type="match status" value="1"/>
</dbReference>
<dbReference type="Proteomes" id="UP000236754">
    <property type="component" value="Unassembled WGS sequence"/>
</dbReference>
<dbReference type="AlphaFoldDB" id="A0A1H6AFM9"/>
<evidence type="ECO:0000256" key="2">
    <source>
        <dbReference type="ARBA" id="ARBA00022729"/>
    </source>
</evidence>
<gene>
    <name evidence="4" type="ORF">SAMN05216223_105363</name>
</gene>
<dbReference type="SUPFAM" id="SSF88713">
    <property type="entry name" value="Glycoside hydrolase/deacetylase"/>
    <property type="match status" value="1"/>
</dbReference>
<dbReference type="CDD" id="cd10918">
    <property type="entry name" value="CE4_NodB_like_5s_6s"/>
    <property type="match status" value="1"/>
</dbReference>
<evidence type="ECO:0000313" key="4">
    <source>
        <dbReference type="EMBL" id="SEG47182.1"/>
    </source>
</evidence>
<dbReference type="Gene3D" id="3.20.20.370">
    <property type="entry name" value="Glycoside hydrolase/deacetylase"/>
    <property type="match status" value="1"/>
</dbReference>
<sequence>MTADLLLPAGVHTGRPAPWTLMYHSVGDRRAGDPYLVTVTPDRLARQLRWLRRHGLTGVSMRELLTARARGRAARLVGLTFDDGYADFLTEAVPLLREYGHTATVFALPGRLGGSNVWDPEGPRKQLLTADGIRRARSAGMEIGSHGLLHRDLTTLDDHELDAELQESRRLLAEITGSVPAGFCHPYGAVDPRTVAAVRRAGYDYACAVDPGPLACGHALPRAYVGQADNSPRLHAKRLLHRVRRPRLAPLPAGSVPAGGTA</sequence>
<dbReference type="Pfam" id="PF01522">
    <property type="entry name" value="Polysacc_deac_1"/>
    <property type="match status" value="1"/>
</dbReference>